<feature type="region of interest" description="Disordered" evidence="16">
    <location>
        <begin position="812"/>
        <end position="862"/>
    </location>
</feature>
<dbReference type="Gene3D" id="2.80.10.50">
    <property type="match status" value="1"/>
</dbReference>
<dbReference type="OrthoDB" id="292747at2759"/>
<feature type="transmembrane region" description="Helical" evidence="15">
    <location>
        <begin position="293"/>
        <end position="315"/>
    </location>
</feature>
<sequence length="927" mass="105615">MAKPNNVSTAKLKAAAAAAAASKGKHINNNDDIWNVDPLVDPVFGKGQIREYLITNPSPIALQKRQFVKQEYFFLFSLIVIGLVVRLRGLSYPNSVVFDEVHFGGFARKYILGKFFMDVHPPLAKMLFAAIGSIGGFNGDFEFKKIGDKFPETVPYVFMRQFPALLGVATVVLCYLTLRQSGVRPIISFVTGLLLLIENSNVTISRYILLDSPLVFFIAAAIYSWKKFEIQIPFTFGWYRSLLATSIALGLALSSKWVGLFTVAWVGLLCIYQLWFIIGDLTVSTRKILAHFFLRGFTLLGVPIVLYLAFFVIHFEMLPNEGDGSAFMSSAFRAGLNGNKIPRDITAEVGLGSIVTIRHMDTQGGYLHSHKQFYPTGSKQQQITLYPHLDSNNKWLIEPFNGTIYNDTFVPLINGMKIRLKHVNTGRRLHSHDEKPPVSERDWQKECSCYGFDGFNGDANDDWVVEIVQYRTKDDEAKAFVKALKTVFRLRHAMTGNYLFSSEVKLPEWGFGQQEVTSASQGKRHLSHWYIEQNDNEYLPKDRQTIINYPKLSFWEKFAESHKRMWKINQGLTDHHHWQSDPSEWPFLLRGINYWTREHKQVYLLGNAVTWWAATTCIFTFIIYATITVFKYHSGKPMSTNKQVFNFNVQTFSYILGWALHYLPFFIMGRQLFLHHYLPSLYFAILSLGHFLEIFTTYLTSSSRLLRQMSMVFVALILVLSTVFYLNYSPLIYATPWTKAACEVSKPFKTWDYDCNFFHKDIAEYQYDQESAETAEPAKEHVADEAKQTPKAVPNIAKEEIHIEEPPVDVEEAPVQEHEQLAPPGVNIDTKSNKDDDKDAAAAAEPVVENNSKAEPVVEEPVVANDDEIIQEAADAPPVEHIEKPVLDDIPQYDQVDDINQKIVEEESVDPPVQPIVEEEAEPQQPN</sequence>
<comment type="pathway">
    <text evidence="2 15">Protein modification; protein glycosylation.</text>
</comment>
<evidence type="ECO:0000256" key="16">
    <source>
        <dbReference type="SAM" id="MobiDB-lite"/>
    </source>
</evidence>
<feature type="domain" description="MIR" evidence="17">
    <location>
        <begin position="409"/>
        <end position="468"/>
    </location>
</feature>
<dbReference type="RefSeq" id="XP_067548700.1">
    <property type="nucleotide sequence ID" value="XM_067692308.1"/>
</dbReference>
<dbReference type="InterPro" id="IPR003342">
    <property type="entry name" value="ArnT-like_N"/>
</dbReference>
<organism evidence="18 19">
    <name type="scientific">Candida metapsilosis</name>
    <dbReference type="NCBI Taxonomy" id="273372"/>
    <lineage>
        <taxon>Eukaryota</taxon>
        <taxon>Fungi</taxon>
        <taxon>Dikarya</taxon>
        <taxon>Ascomycota</taxon>
        <taxon>Saccharomycotina</taxon>
        <taxon>Pichiomycetes</taxon>
        <taxon>Debaryomycetaceae</taxon>
        <taxon>Candida/Lodderomyces clade</taxon>
        <taxon>Candida</taxon>
    </lineage>
</organism>
<feature type="compositionally biased region" description="Acidic residues" evidence="16">
    <location>
        <begin position="917"/>
        <end position="927"/>
    </location>
</feature>
<evidence type="ECO:0000256" key="14">
    <source>
        <dbReference type="ARBA" id="ARBA00045102"/>
    </source>
</evidence>
<gene>
    <name evidence="18" type="ORF">I9W82_003352</name>
</gene>
<dbReference type="AlphaFoldDB" id="A0A8H8DB90"/>
<evidence type="ECO:0000256" key="9">
    <source>
        <dbReference type="ARBA" id="ARBA00022824"/>
    </source>
</evidence>
<feature type="transmembrane region" description="Helical" evidence="15">
    <location>
        <begin position="681"/>
        <end position="699"/>
    </location>
</feature>
<evidence type="ECO:0000256" key="2">
    <source>
        <dbReference type="ARBA" id="ARBA00004922"/>
    </source>
</evidence>
<comment type="catalytic activity">
    <reaction evidence="13 15">
        <text>a di-trans,poly-cis-dolichyl beta-D-mannosyl phosphate + L-threonyl-[protein] = 3-O-(alpha-D-mannosyl)-L-threonyl-[protein] + a di-trans,poly-cis-dolichyl phosphate + H(+)</text>
        <dbReference type="Rhea" id="RHEA:53396"/>
        <dbReference type="Rhea" id="RHEA-COMP:11060"/>
        <dbReference type="Rhea" id="RHEA-COMP:13547"/>
        <dbReference type="Rhea" id="RHEA-COMP:19498"/>
        <dbReference type="Rhea" id="RHEA-COMP:19501"/>
        <dbReference type="ChEBI" id="CHEBI:15378"/>
        <dbReference type="ChEBI" id="CHEBI:30013"/>
        <dbReference type="ChEBI" id="CHEBI:57683"/>
        <dbReference type="ChEBI" id="CHEBI:58211"/>
        <dbReference type="ChEBI" id="CHEBI:137323"/>
        <dbReference type="EC" id="2.4.1.109"/>
    </reaction>
</comment>
<evidence type="ECO:0000256" key="10">
    <source>
        <dbReference type="ARBA" id="ARBA00022989"/>
    </source>
</evidence>
<feature type="transmembrane region" description="Helical" evidence="15">
    <location>
        <begin position="158"/>
        <end position="178"/>
    </location>
</feature>
<dbReference type="PROSITE" id="PS50919">
    <property type="entry name" value="MIR"/>
    <property type="match status" value="3"/>
</dbReference>
<dbReference type="EC" id="2.4.1.109" evidence="4 15"/>
<evidence type="ECO:0000256" key="3">
    <source>
        <dbReference type="ARBA" id="ARBA00007222"/>
    </source>
</evidence>
<feature type="transmembrane region" description="Helical" evidence="15">
    <location>
        <begin position="260"/>
        <end position="281"/>
    </location>
</feature>
<dbReference type="Pfam" id="PF16192">
    <property type="entry name" value="PMT_4TMC"/>
    <property type="match status" value="1"/>
</dbReference>
<comment type="function">
    <text evidence="15">Transfers mannose from Dol-P-mannose to Ser or Thr residues on proteins.</text>
</comment>
<evidence type="ECO:0000256" key="5">
    <source>
        <dbReference type="ARBA" id="ARBA00022676"/>
    </source>
</evidence>
<dbReference type="GO" id="GO:0004169">
    <property type="term" value="F:dolichyl-phosphate-mannose-protein mannosyltransferase activity"/>
    <property type="evidence" value="ECO:0007669"/>
    <property type="project" value="UniProtKB-UniRule"/>
</dbReference>
<feature type="domain" description="MIR" evidence="17">
    <location>
        <begin position="346"/>
        <end position="400"/>
    </location>
</feature>
<evidence type="ECO:0000259" key="17">
    <source>
        <dbReference type="PROSITE" id="PS50919"/>
    </source>
</evidence>
<evidence type="ECO:0000256" key="7">
    <source>
        <dbReference type="ARBA" id="ARBA00022692"/>
    </source>
</evidence>
<feature type="compositionally biased region" description="Basic and acidic residues" evidence="16">
    <location>
        <begin position="776"/>
        <end position="788"/>
    </location>
</feature>
<comment type="subcellular location">
    <subcellularLocation>
        <location evidence="1 15">Endoplasmic reticulum membrane</location>
        <topology evidence="1 15">Multi-pass membrane protein</topology>
    </subcellularLocation>
</comment>
<dbReference type="GeneID" id="93651981"/>
<keyword evidence="7 15" id="KW-0812">Transmembrane</keyword>
<dbReference type="PANTHER" id="PTHR10050">
    <property type="entry name" value="DOLICHYL-PHOSPHATE-MANNOSE--PROTEIN MANNOSYLTRANSFERASE"/>
    <property type="match status" value="1"/>
</dbReference>
<keyword evidence="9 15" id="KW-0256">Endoplasmic reticulum</keyword>
<dbReference type="SMART" id="SM00472">
    <property type="entry name" value="MIR"/>
    <property type="match status" value="3"/>
</dbReference>
<reference evidence="18 19" key="1">
    <citation type="submission" date="2020-12" db="EMBL/GenBank/DDBJ databases">
        <title>Effect of drift, selection, and recombination on the evolution of hybrid genomes in Candida yeast pathogens.</title>
        <authorList>
            <person name="Mixao V."/>
            <person name="Ksiezopolska E."/>
            <person name="Saus E."/>
            <person name="Boekhout T."/>
            <person name="Gacser A."/>
            <person name="Gabaldon T."/>
        </authorList>
    </citation>
    <scope>NUCLEOTIDE SEQUENCE [LARGE SCALE GENOMIC DNA]</scope>
    <source>
        <strain evidence="18 19">BP57</strain>
    </source>
</reference>
<comment type="similarity">
    <text evidence="3 15">Belongs to the glycosyltransferase 39 family.</text>
</comment>
<keyword evidence="19" id="KW-1185">Reference proteome</keyword>
<accession>A0A8H8DB90</accession>
<keyword evidence="8" id="KW-0677">Repeat</keyword>
<dbReference type="GO" id="GO:0005789">
    <property type="term" value="C:endoplasmic reticulum membrane"/>
    <property type="evidence" value="ECO:0007669"/>
    <property type="project" value="UniProtKB-SubCell"/>
</dbReference>
<dbReference type="InterPro" id="IPR027005">
    <property type="entry name" value="PMT-like"/>
</dbReference>
<feature type="region of interest" description="Disordered" evidence="16">
    <location>
        <begin position="770"/>
        <end position="791"/>
    </location>
</feature>
<dbReference type="PANTHER" id="PTHR10050:SF50">
    <property type="entry name" value="DOLICHYL-PHOSPHATE-MANNOSE--PROTEIN MANNOSYLTRANSFERASE 1-RELATED"/>
    <property type="match status" value="1"/>
</dbReference>
<keyword evidence="11 15" id="KW-0472">Membrane</keyword>
<dbReference type="Proteomes" id="UP000669133">
    <property type="component" value="Unassembled WGS sequence"/>
</dbReference>
<dbReference type="EMBL" id="JAEOAQ010000003">
    <property type="protein sequence ID" value="KAG5419584.1"/>
    <property type="molecule type" value="Genomic_DNA"/>
</dbReference>
<name>A0A8H8DB90_9ASCO</name>
<dbReference type="Pfam" id="PF02815">
    <property type="entry name" value="MIR"/>
    <property type="match status" value="1"/>
</dbReference>
<proteinExistence type="inferred from homology"/>
<feature type="domain" description="MIR" evidence="17">
    <location>
        <begin position="478"/>
        <end position="534"/>
    </location>
</feature>
<dbReference type="InterPro" id="IPR032421">
    <property type="entry name" value="PMT_4TMC"/>
</dbReference>
<feature type="transmembrane region" description="Helical" evidence="15">
    <location>
        <begin position="609"/>
        <end position="630"/>
    </location>
</feature>
<evidence type="ECO:0000313" key="19">
    <source>
        <dbReference type="Proteomes" id="UP000669133"/>
    </source>
</evidence>
<keyword evidence="5 15" id="KW-0328">Glycosyltransferase</keyword>
<evidence type="ECO:0000256" key="4">
    <source>
        <dbReference type="ARBA" id="ARBA00012839"/>
    </source>
</evidence>
<evidence type="ECO:0000256" key="12">
    <source>
        <dbReference type="ARBA" id="ARBA00023180"/>
    </source>
</evidence>
<evidence type="ECO:0000313" key="18">
    <source>
        <dbReference type="EMBL" id="KAG5419584.1"/>
    </source>
</evidence>
<dbReference type="Pfam" id="PF02366">
    <property type="entry name" value="PMT"/>
    <property type="match status" value="1"/>
</dbReference>
<feature type="transmembrane region" description="Helical" evidence="15">
    <location>
        <begin position="237"/>
        <end position="254"/>
    </location>
</feature>
<comment type="catalytic activity">
    <reaction evidence="14 15">
        <text>a di-trans,poly-cis-dolichyl beta-D-mannosyl phosphate + L-seryl-[protein] = 3-O-(alpha-D-mannosyl)-L-seryl-[protein] + a di-trans,poly-cis-dolichyl phosphate + H(+)</text>
        <dbReference type="Rhea" id="RHEA:17377"/>
        <dbReference type="Rhea" id="RHEA-COMP:9863"/>
        <dbReference type="Rhea" id="RHEA-COMP:13546"/>
        <dbReference type="Rhea" id="RHEA-COMP:19498"/>
        <dbReference type="Rhea" id="RHEA-COMP:19501"/>
        <dbReference type="ChEBI" id="CHEBI:15378"/>
        <dbReference type="ChEBI" id="CHEBI:29999"/>
        <dbReference type="ChEBI" id="CHEBI:57683"/>
        <dbReference type="ChEBI" id="CHEBI:58211"/>
        <dbReference type="ChEBI" id="CHEBI:137321"/>
        <dbReference type="EC" id="2.4.1.109"/>
    </reaction>
</comment>
<protein>
    <recommendedName>
        <fullName evidence="4 15">Dolichyl-phosphate-mannose--protein mannosyltransferase</fullName>
        <ecNumber evidence="4 15">2.4.1.109</ecNumber>
    </recommendedName>
</protein>
<dbReference type="InterPro" id="IPR036300">
    <property type="entry name" value="MIR_dom_sf"/>
</dbReference>
<feature type="transmembrane region" description="Helical" evidence="15">
    <location>
        <begin position="72"/>
        <end position="89"/>
    </location>
</feature>
<keyword evidence="10 15" id="KW-1133">Transmembrane helix</keyword>
<evidence type="ECO:0000256" key="8">
    <source>
        <dbReference type="ARBA" id="ARBA00022737"/>
    </source>
</evidence>
<comment type="caution">
    <text evidence="18">The sequence shown here is derived from an EMBL/GenBank/DDBJ whole genome shotgun (WGS) entry which is preliminary data.</text>
</comment>
<dbReference type="InterPro" id="IPR016093">
    <property type="entry name" value="MIR_motif"/>
</dbReference>
<dbReference type="CDD" id="cd23283">
    <property type="entry name" value="beta-trefoil_MIR_PMT1-like"/>
    <property type="match status" value="1"/>
</dbReference>
<evidence type="ECO:0000256" key="13">
    <source>
        <dbReference type="ARBA" id="ARBA00045085"/>
    </source>
</evidence>
<evidence type="ECO:0000256" key="11">
    <source>
        <dbReference type="ARBA" id="ARBA00023136"/>
    </source>
</evidence>
<feature type="compositionally biased region" description="Basic and acidic residues" evidence="16">
    <location>
        <begin position="831"/>
        <end position="840"/>
    </location>
</feature>
<keyword evidence="12" id="KW-0325">Glycoprotein</keyword>
<feature type="transmembrane region" description="Helical" evidence="15">
    <location>
        <begin position="208"/>
        <end position="225"/>
    </location>
</feature>
<evidence type="ECO:0000256" key="1">
    <source>
        <dbReference type="ARBA" id="ARBA00004477"/>
    </source>
</evidence>
<feature type="region of interest" description="Disordered" evidence="16">
    <location>
        <begin position="905"/>
        <end position="927"/>
    </location>
</feature>
<feature type="transmembrane region" description="Helical" evidence="15">
    <location>
        <begin position="651"/>
        <end position="669"/>
    </location>
</feature>
<feature type="transmembrane region" description="Helical" evidence="15">
    <location>
        <begin position="711"/>
        <end position="728"/>
    </location>
</feature>
<keyword evidence="6 15" id="KW-0808">Transferase</keyword>
<evidence type="ECO:0000256" key="15">
    <source>
        <dbReference type="RuleBase" id="RU367007"/>
    </source>
</evidence>
<evidence type="ECO:0000256" key="6">
    <source>
        <dbReference type="ARBA" id="ARBA00022679"/>
    </source>
</evidence>
<dbReference type="SUPFAM" id="SSF82109">
    <property type="entry name" value="MIR domain"/>
    <property type="match status" value="1"/>
</dbReference>
<dbReference type="UniPathway" id="UPA00378"/>